<sequence>MAHDPADALRLGVRHAPGVTTGGTSSSADGTPARTPVPSSQRRSQATGRRVEHGGEGAGDGGGGGRRRSSYRPGAQGEFDSGRAREVRAVDAGGEQDRAGPDESAGGAEPR</sequence>
<evidence type="ECO:0000313" key="3">
    <source>
        <dbReference type="Proteomes" id="UP001501102"/>
    </source>
</evidence>
<organism evidence="2 3">
    <name type="scientific">Streptomyces thioluteus</name>
    <dbReference type="NCBI Taxonomy" id="66431"/>
    <lineage>
        <taxon>Bacteria</taxon>
        <taxon>Bacillati</taxon>
        <taxon>Actinomycetota</taxon>
        <taxon>Actinomycetes</taxon>
        <taxon>Kitasatosporales</taxon>
        <taxon>Streptomycetaceae</taxon>
        <taxon>Streptomyces</taxon>
    </lineage>
</organism>
<reference evidence="3" key="1">
    <citation type="journal article" date="2019" name="Int. J. Syst. Evol. Microbiol.">
        <title>The Global Catalogue of Microorganisms (GCM) 10K type strain sequencing project: providing services to taxonomists for standard genome sequencing and annotation.</title>
        <authorList>
            <consortium name="The Broad Institute Genomics Platform"/>
            <consortium name="The Broad Institute Genome Sequencing Center for Infectious Disease"/>
            <person name="Wu L."/>
            <person name="Ma J."/>
        </authorList>
    </citation>
    <scope>NUCLEOTIDE SEQUENCE [LARGE SCALE GENOMIC DNA]</scope>
    <source>
        <strain evidence="3">JCM 4087</strain>
    </source>
</reference>
<comment type="caution">
    <text evidence="2">The sequence shown here is derived from an EMBL/GenBank/DDBJ whole genome shotgun (WGS) entry which is preliminary data.</text>
</comment>
<protein>
    <submittedName>
        <fullName evidence="2">Uncharacterized protein</fullName>
    </submittedName>
</protein>
<proteinExistence type="predicted"/>
<evidence type="ECO:0000256" key="1">
    <source>
        <dbReference type="SAM" id="MobiDB-lite"/>
    </source>
</evidence>
<feature type="compositionally biased region" description="Low complexity" evidence="1">
    <location>
        <begin position="16"/>
        <end position="33"/>
    </location>
</feature>
<feature type="region of interest" description="Disordered" evidence="1">
    <location>
        <begin position="1"/>
        <end position="111"/>
    </location>
</feature>
<gene>
    <name evidence="2" type="ORF">GCM10020221_12880</name>
</gene>
<dbReference type="EMBL" id="BAAAXZ010000047">
    <property type="protein sequence ID" value="GAA2918091.1"/>
    <property type="molecule type" value="Genomic_DNA"/>
</dbReference>
<name>A0ABP6J2K3_STRTU</name>
<dbReference type="Proteomes" id="UP001501102">
    <property type="component" value="Unassembled WGS sequence"/>
</dbReference>
<keyword evidence="3" id="KW-1185">Reference proteome</keyword>
<accession>A0ABP6J2K3</accession>
<evidence type="ECO:0000313" key="2">
    <source>
        <dbReference type="EMBL" id="GAA2918091.1"/>
    </source>
</evidence>
<feature type="compositionally biased region" description="Polar residues" evidence="1">
    <location>
        <begin position="37"/>
        <end position="47"/>
    </location>
</feature>
<feature type="compositionally biased region" description="Basic and acidic residues" evidence="1">
    <location>
        <begin position="80"/>
        <end position="101"/>
    </location>
</feature>